<name>A0AAU9UZY5_EUPED</name>
<dbReference type="InterPro" id="IPR040187">
    <property type="entry name" value="OCAD1/2"/>
</dbReference>
<feature type="domain" description="OCIA" evidence="2">
    <location>
        <begin position="34"/>
        <end position="116"/>
    </location>
</feature>
<evidence type="ECO:0000313" key="3">
    <source>
        <dbReference type="EMBL" id="CAH2103491.1"/>
    </source>
</evidence>
<comment type="caution">
    <text evidence="3">The sequence shown here is derived from an EMBL/GenBank/DDBJ whole genome shotgun (WGS) entry which is preliminary data.</text>
</comment>
<organism evidence="3 4">
    <name type="scientific">Euphydryas editha</name>
    <name type="common">Edith's checkerspot</name>
    <dbReference type="NCBI Taxonomy" id="104508"/>
    <lineage>
        <taxon>Eukaryota</taxon>
        <taxon>Metazoa</taxon>
        <taxon>Ecdysozoa</taxon>
        <taxon>Arthropoda</taxon>
        <taxon>Hexapoda</taxon>
        <taxon>Insecta</taxon>
        <taxon>Pterygota</taxon>
        <taxon>Neoptera</taxon>
        <taxon>Endopterygota</taxon>
        <taxon>Lepidoptera</taxon>
        <taxon>Glossata</taxon>
        <taxon>Ditrysia</taxon>
        <taxon>Papilionoidea</taxon>
        <taxon>Nymphalidae</taxon>
        <taxon>Nymphalinae</taxon>
        <taxon>Euphydryas</taxon>
    </lineage>
</organism>
<feature type="region of interest" description="Disordered" evidence="1">
    <location>
        <begin position="123"/>
        <end position="142"/>
    </location>
</feature>
<dbReference type="InterPro" id="IPR009764">
    <property type="entry name" value="OCIA_dom"/>
</dbReference>
<sequence>MVRANKKENEEDNCDAEPRWKCPPAKNVTHPLRYYEFTQEEMKALEECDKESFYQRCLPFSTLLATLTYGGVKNGLLRRSPHFGAAPKVTLAALVGHFCGRLSYLPECDSKLRRLPPNSHLGNTMRQYYLENNPPTDPKKSR</sequence>
<dbReference type="PANTHER" id="PTHR13336">
    <property type="entry name" value="OVARIAN CARCINOMA IMMUNOREACTIVE ANTIGEN"/>
    <property type="match status" value="1"/>
</dbReference>
<dbReference type="AlphaFoldDB" id="A0AAU9UZY5"/>
<evidence type="ECO:0000313" key="4">
    <source>
        <dbReference type="Proteomes" id="UP001153954"/>
    </source>
</evidence>
<dbReference type="GO" id="GO:0005768">
    <property type="term" value="C:endosome"/>
    <property type="evidence" value="ECO:0007669"/>
    <property type="project" value="TreeGrafter"/>
</dbReference>
<accession>A0AAU9UZY5</accession>
<protein>
    <recommendedName>
        <fullName evidence="2">OCIA domain-containing protein</fullName>
    </recommendedName>
</protein>
<reference evidence="3" key="1">
    <citation type="submission" date="2022-03" db="EMBL/GenBank/DDBJ databases">
        <authorList>
            <person name="Tunstrom K."/>
        </authorList>
    </citation>
    <scope>NUCLEOTIDE SEQUENCE</scope>
</reference>
<dbReference type="PANTHER" id="PTHR13336:SF3">
    <property type="entry name" value="OCIA DOMAIN-CONTAINING PROTEIN 1"/>
    <property type="match status" value="1"/>
</dbReference>
<evidence type="ECO:0000259" key="2">
    <source>
        <dbReference type="Pfam" id="PF07051"/>
    </source>
</evidence>
<evidence type="ECO:0000256" key="1">
    <source>
        <dbReference type="SAM" id="MobiDB-lite"/>
    </source>
</evidence>
<dbReference type="EMBL" id="CAKOGL010000026">
    <property type="protein sequence ID" value="CAH2103491.1"/>
    <property type="molecule type" value="Genomic_DNA"/>
</dbReference>
<dbReference type="Proteomes" id="UP001153954">
    <property type="component" value="Unassembled WGS sequence"/>
</dbReference>
<dbReference type="Pfam" id="PF07051">
    <property type="entry name" value="OCIA"/>
    <property type="match status" value="1"/>
</dbReference>
<keyword evidence="4" id="KW-1185">Reference proteome</keyword>
<proteinExistence type="predicted"/>
<gene>
    <name evidence="3" type="ORF">EEDITHA_LOCUS17994</name>
</gene>